<evidence type="ECO:0000256" key="1">
    <source>
        <dbReference type="ARBA" id="ARBA00004651"/>
    </source>
</evidence>
<comment type="subcellular location">
    <subcellularLocation>
        <location evidence="1">Cell membrane</location>
        <topology evidence="1">Multi-pass membrane protein</topology>
    </subcellularLocation>
</comment>
<dbReference type="EMBL" id="FZOY01000002">
    <property type="protein sequence ID" value="SNS55872.1"/>
    <property type="molecule type" value="Genomic_DNA"/>
</dbReference>
<dbReference type="PIRSF" id="PIRSF019239">
    <property type="entry name" value="MrpE"/>
    <property type="match status" value="1"/>
</dbReference>
<proteinExistence type="inferred from homology"/>
<evidence type="ECO:0000313" key="8">
    <source>
        <dbReference type="EMBL" id="SNS55872.1"/>
    </source>
</evidence>
<dbReference type="InterPro" id="IPR002758">
    <property type="entry name" value="Cation_antiport_E"/>
</dbReference>
<accession>A0A239FI63</accession>
<comment type="similarity">
    <text evidence="2">Belongs to the CPA3 antiporters (TC 2.A.63) subunit E family.</text>
</comment>
<feature type="transmembrane region" description="Helical" evidence="7">
    <location>
        <begin position="21"/>
        <end position="48"/>
    </location>
</feature>
<gene>
    <name evidence="8" type="ORF">SAMN05421757_102657</name>
</gene>
<dbReference type="AlphaFoldDB" id="A0A239FI63"/>
<keyword evidence="3" id="KW-1003">Cell membrane</keyword>
<dbReference type="NCBIfam" id="NF006518">
    <property type="entry name" value="PRK08965.1-2"/>
    <property type="match status" value="1"/>
</dbReference>
<evidence type="ECO:0000256" key="2">
    <source>
        <dbReference type="ARBA" id="ARBA00006228"/>
    </source>
</evidence>
<dbReference type="PANTHER" id="PTHR34584:SF1">
    <property type="entry name" value="NA(+)_H(+) ANTIPORTER SUBUNIT E1"/>
    <property type="match status" value="1"/>
</dbReference>
<keyword evidence="9" id="KW-1185">Reference proteome</keyword>
<name>A0A239FI63_9RHOB</name>
<dbReference type="PANTHER" id="PTHR34584">
    <property type="entry name" value="NA(+)/H(+) ANTIPORTER SUBUNIT E1"/>
    <property type="match status" value="1"/>
</dbReference>
<keyword evidence="6 7" id="KW-0472">Membrane</keyword>
<dbReference type="Pfam" id="PF01899">
    <property type="entry name" value="MNHE"/>
    <property type="match status" value="1"/>
</dbReference>
<protein>
    <submittedName>
        <fullName evidence="8">Multisubunit potassium/proton antiporter, PhaE subunit</fullName>
    </submittedName>
</protein>
<keyword evidence="4 7" id="KW-0812">Transmembrane</keyword>
<dbReference type="Proteomes" id="UP000198426">
    <property type="component" value="Unassembled WGS sequence"/>
</dbReference>
<keyword evidence="5 7" id="KW-1133">Transmembrane helix</keyword>
<dbReference type="GO" id="GO:0005886">
    <property type="term" value="C:plasma membrane"/>
    <property type="evidence" value="ECO:0007669"/>
    <property type="project" value="UniProtKB-SubCell"/>
</dbReference>
<evidence type="ECO:0000256" key="3">
    <source>
        <dbReference type="ARBA" id="ARBA00022475"/>
    </source>
</evidence>
<feature type="transmembrane region" description="Helical" evidence="7">
    <location>
        <begin position="68"/>
        <end position="88"/>
    </location>
</feature>
<evidence type="ECO:0000313" key="9">
    <source>
        <dbReference type="Proteomes" id="UP000198426"/>
    </source>
</evidence>
<evidence type="ECO:0000256" key="5">
    <source>
        <dbReference type="ARBA" id="ARBA00022989"/>
    </source>
</evidence>
<evidence type="ECO:0000256" key="7">
    <source>
        <dbReference type="SAM" id="Phobius"/>
    </source>
</evidence>
<evidence type="ECO:0000256" key="4">
    <source>
        <dbReference type="ARBA" id="ARBA00022692"/>
    </source>
</evidence>
<sequence>MVGAILRRVFPHPQLTGFLVIIWLLLVNTITLGNLLLGVVLGVLIPGITQPFWPDRPKVGKPLKAAEYILLVLWDICIANIAVAKIILFKSNANTHSQWIAVPLELRSPEAITMLAGTITMTPGTVTAMLSADASHLLVHCLDTDDPDAVRDEIKHRYERRLKEIFE</sequence>
<reference evidence="8 9" key="1">
    <citation type="submission" date="2017-06" db="EMBL/GenBank/DDBJ databases">
        <authorList>
            <person name="Kim H.J."/>
            <person name="Triplett B.A."/>
        </authorList>
    </citation>
    <scope>NUCLEOTIDE SEQUENCE [LARGE SCALE GENOMIC DNA]</scope>
    <source>
        <strain evidence="8 9">DSM 29339</strain>
    </source>
</reference>
<evidence type="ECO:0000256" key="6">
    <source>
        <dbReference type="ARBA" id="ARBA00023136"/>
    </source>
</evidence>
<organism evidence="8 9">
    <name type="scientific">Tropicimonas sediminicola</name>
    <dbReference type="NCBI Taxonomy" id="1031541"/>
    <lineage>
        <taxon>Bacteria</taxon>
        <taxon>Pseudomonadati</taxon>
        <taxon>Pseudomonadota</taxon>
        <taxon>Alphaproteobacteria</taxon>
        <taxon>Rhodobacterales</taxon>
        <taxon>Roseobacteraceae</taxon>
        <taxon>Tropicimonas</taxon>
    </lineage>
</organism>
<dbReference type="GO" id="GO:0008324">
    <property type="term" value="F:monoatomic cation transmembrane transporter activity"/>
    <property type="evidence" value="ECO:0007669"/>
    <property type="project" value="InterPro"/>
</dbReference>